<evidence type="ECO:0000256" key="7">
    <source>
        <dbReference type="ARBA" id="ARBA00023098"/>
    </source>
</evidence>
<evidence type="ECO:0000259" key="10">
    <source>
        <dbReference type="Pfam" id="PF14360"/>
    </source>
</evidence>
<comment type="similarity">
    <text evidence="2">Belongs to the sphingomyelin synthase family.</text>
</comment>
<dbReference type="RefSeq" id="XP_044545389.1">
    <property type="nucleotide sequence ID" value="XM_044698859.1"/>
</dbReference>
<dbReference type="GO" id="GO:0005789">
    <property type="term" value="C:endoplasmic reticulum membrane"/>
    <property type="evidence" value="ECO:0007669"/>
    <property type="project" value="TreeGrafter"/>
</dbReference>
<evidence type="ECO:0000256" key="1">
    <source>
        <dbReference type="ARBA" id="ARBA00004141"/>
    </source>
</evidence>
<dbReference type="AlphaFoldDB" id="A0AA88GES9"/>
<evidence type="ECO:0000256" key="3">
    <source>
        <dbReference type="ARBA" id="ARBA00022679"/>
    </source>
</evidence>
<reference evidence="11 12" key="1">
    <citation type="journal article" date="2018" name="BMC Genomics">
        <title>The genome of Naegleria lovaniensis, the basis for a comparative approach to unravel pathogenicity factors of the human pathogenic amoeba N. fowleri.</title>
        <authorList>
            <person name="Liechti N."/>
            <person name="Schurch N."/>
            <person name="Bruggmann R."/>
            <person name="Wittwer M."/>
        </authorList>
    </citation>
    <scope>NUCLEOTIDE SEQUENCE [LARGE SCALE GENOMIC DNA]</scope>
    <source>
        <strain evidence="11 12">ATCC 30569</strain>
    </source>
</reference>
<evidence type="ECO:0000256" key="5">
    <source>
        <dbReference type="ARBA" id="ARBA00022919"/>
    </source>
</evidence>
<dbReference type="Pfam" id="PF14360">
    <property type="entry name" value="PAP2_C"/>
    <property type="match status" value="1"/>
</dbReference>
<dbReference type="GO" id="GO:0047493">
    <property type="term" value="F:ceramide cholinephosphotransferase activity"/>
    <property type="evidence" value="ECO:0007669"/>
    <property type="project" value="TreeGrafter"/>
</dbReference>
<evidence type="ECO:0000256" key="6">
    <source>
        <dbReference type="ARBA" id="ARBA00022989"/>
    </source>
</evidence>
<feature type="transmembrane region" description="Helical" evidence="9">
    <location>
        <begin position="133"/>
        <end position="159"/>
    </location>
</feature>
<feature type="domain" description="Sphingomyelin synthase-like" evidence="10">
    <location>
        <begin position="278"/>
        <end position="374"/>
    </location>
</feature>
<evidence type="ECO:0000256" key="9">
    <source>
        <dbReference type="SAM" id="Phobius"/>
    </source>
</evidence>
<feature type="transmembrane region" description="Helical" evidence="9">
    <location>
        <begin position="184"/>
        <end position="205"/>
    </location>
</feature>
<dbReference type="InterPro" id="IPR025749">
    <property type="entry name" value="Sphingomyelin_synth-like_dom"/>
</dbReference>
<evidence type="ECO:0000313" key="11">
    <source>
        <dbReference type="EMBL" id="KAG2378127.1"/>
    </source>
</evidence>
<keyword evidence="8 9" id="KW-0472">Membrane</keyword>
<feature type="transmembrane region" description="Helical" evidence="9">
    <location>
        <begin position="356"/>
        <end position="376"/>
    </location>
</feature>
<keyword evidence="5" id="KW-0746">Sphingolipid metabolism</keyword>
<name>A0AA88GES9_NAELO</name>
<keyword evidence="6 9" id="KW-1133">Transmembrane helix</keyword>
<accession>A0AA88GES9</accession>
<protein>
    <recommendedName>
        <fullName evidence="10">Sphingomyelin synthase-like domain-containing protein</fullName>
    </recommendedName>
</protein>
<dbReference type="Proteomes" id="UP000816034">
    <property type="component" value="Unassembled WGS sequence"/>
</dbReference>
<keyword evidence="3" id="KW-0808">Transferase</keyword>
<evidence type="ECO:0000256" key="4">
    <source>
        <dbReference type="ARBA" id="ARBA00022692"/>
    </source>
</evidence>
<evidence type="ECO:0000313" key="12">
    <source>
        <dbReference type="Proteomes" id="UP000816034"/>
    </source>
</evidence>
<comment type="subcellular location">
    <subcellularLocation>
        <location evidence="1">Membrane</location>
        <topology evidence="1">Multi-pass membrane protein</topology>
    </subcellularLocation>
</comment>
<dbReference type="GO" id="GO:0033188">
    <property type="term" value="F:sphingomyelin synthase activity"/>
    <property type="evidence" value="ECO:0007669"/>
    <property type="project" value="TreeGrafter"/>
</dbReference>
<feature type="transmembrane region" description="Helical" evidence="9">
    <location>
        <begin position="217"/>
        <end position="237"/>
    </location>
</feature>
<dbReference type="InterPro" id="IPR045221">
    <property type="entry name" value="Sphingomyelin_synth-like"/>
</dbReference>
<sequence length="481" mass="55047">MPSPSSSPLPPWLLQDQQIPSHEESTGTMLYNTIPNSTSCCSMDDANGETHSKDTNFVIQVLQPDASLPCSPCSSTIGQRTFSSTTCSTTYHSRCTTTTTTTSSVELNYLHYQPTPLNSHLFSIRSITQFYPIVRFVFACTFFFTSSFLTRFITMYILVPSVDLTQPPLHDILLDRISSPFPEAFKITECITAVLALLMVLLSCFNRTHRFNILARFLLLDGILLILRIISMSSTILSIPNANDVTKCQTLQQMSLKERMFGRSNTRNEQETTMIGYTCGDYMFSGHTCAVTLCTFFVLYYSSTNYSFHSTSNDDNNSRIGRRIWFGMRFMVVVVLVSSCIMGLFCIVWSKEHYTADVVVACLLTVLLCMVYHYQLHLYCQVKAMKQRNIGMTSSSSMQQIPVEQSTSSVTDKTLFTNPLNWMTFWFFSWFEYDMNYNDILKSNEFDLKPLEWIGKVWKYIQSLLFRGMIPHQEEEEIDNS</sequence>
<gene>
    <name evidence="11" type="ORF">C9374_008749</name>
</gene>
<evidence type="ECO:0000256" key="2">
    <source>
        <dbReference type="ARBA" id="ARBA00005441"/>
    </source>
</evidence>
<evidence type="ECO:0000256" key="8">
    <source>
        <dbReference type="ARBA" id="ARBA00023136"/>
    </source>
</evidence>
<dbReference type="GO" id="GO:0046513">
    <property type="term" value="P:ceramide biosynthetic process"/>
    <property type="evidence" value="ECO:0007669"/>
    <property type="project" value="TreeGrafter"/>
</dbReference>
<dbReference type="PANTHER" id="PTHR21290">
    <property type="entry name" value="SPHINGOMYELIN SYNTHETASE"/>
    <property type="match status" value="1"/>
</dbReference>
<organism evidence="11 12">
    <name type="scientific">Naegleria lovaniensis</name>
    <name type="common">Amoeba</name>
    <dbReference type="NCBI Taxonomy" id="51637"/>
    <lineage>
        <taxon>Eukaryota</taxon>
        <taxon>Discoba</taxon>
        <taxon>Heterolobosea</taxon>
        <taxon>Tetramitia</taxon>
        <taxon>Eutetramitia</taxon>
        <taxon>Vahlkampfiidae</taxon>
        <taxon>Naegleria</taxon>
    </lineage>
</organism>
<comment type="caution">
    <text evidence="11">The sequence shown here is derived from an EMBL/GenBank/DDBJ whole genome shotgun (WGS) entry which is preliminary data.</text>
</comment>
<keyword evidence="7" id="KW-0443">Lipid metabolism</keyword>
<dbReference type="GO" id="GO:0005886">
    <property type="term" value="C:plasma membrane"/>
    <property type="evidence" value="ECO:0007669"/>
    <property type="project" value="TreeGrafter"/>
</dbReference>
<dbReference type="GO" id="GO:0000139">
    <property type="term" value="C:Golgi membrane"/>
    <property type="evidence" value="ECO:0007669"/>
    <property type="project" value="TreeGrafter"/>
</dbReference>
<proteinExistence type="inferred from homology"/>
<dbReference type="EMBL" id="PYSW02000035">
    <property type="protein sequence ID" value="KAG2378127.1"/>
    <property type="molecule type" value="Genomic_DNA"/>
</dbReference>
<feature type="transmembrane region" description="Helical" evidence="9">
    <location>
        <begin position="324"/>
        <end position="350"/>
    </location>
</feature>
<dbReference type="GeneID" id="68101203"/>
<dbReference type="PANTHER" id="PTHR21290:SF25">
    <property type="entry name" value="SPHINGOMYELIN SYNTHASE-RELATED PROTEIN 1"/>
    <property type="match status" value="1"/>
</dbReference>
<keyword evidence="4 9" id="KW-0812">Transmembrane</keyword>
<keyword evidence="12" id="KW-1185">Reference proteome</keyword>
<feature type="transmembrane region" description="Helical" evidence="9">
    <location>
        <begin position="282"/>
        <end position="303"/>
    </location>
</feature>